<dbReference type="Pfam" id="PF18545">
    <property type="entry name" value="HalOD1"/>
    <property type="match status" value="1"/>
</dbReference>
<evidence type="ECO:0000259" key="1">
    <source>
        <dbReference type="Pfam" id="PF18545"/>
    </source>
</evidence>
<protein>
    <submittedName>
        <fullName evidence="2">HalOD1 output domain-containing protein</fullName>
    </submittedName>
</protein>
<evidence type="ECO:0000313" key="3">
    <source>
        <dbReference type="Proteomes" id="UP001596547"/>
    </source>
</evidence>
<dbReference type="Proteomes" id="UP001596547">
    <property type="component" value="Unassembled WGS sequence"/>
</dbReference>
<sequence length="93" mass="9969">MVRGDGRVHETALSTAIVEAIAAEKQVDPIRLDPPLHDVVDPDALDEMFSVPNSVPGYVAFEYDGYQVEAHSDGRVTLSPLTESSAATLTSDN</sequence>
<reference evidence="2 3" key="1">
    <citation type="journal article" date="2019" name="Int. J. Syst. Evol. Microbiol.">
        <title>The Global Catalogue of Microorganisms (GCM) 10K type strain sequencing project: providing services to taxonomists for standard genome sequencing and annotation.</title>
        <authorList>
            <consortium name="The Broad Institute Genomics Platform"/>
            <consortium name="The Broad Institute Genome Sequencing Center for Infectious Disease"/>
            <person name="Wu L."/>
            <person name="Ma J."/>
        </authorList>
    </citation>
    <scope>NUCLEOTIDE SEQUENCE [LARGE SCALE GENOMIC DNA]</scope>
    <source>
        <strain evidence="2 3">PSR21</strain>
    </source>
</reference>
<accession>A0ABD6AG78</accession>
<dbReference type="InterPro" id="IPR040624">
    <property type="entry name" value="HalOD1"/>
</dbReference>
<dbReference type="AlphaFoldDB" id="A0ABD6AG78"/>
<organism evidence="2 3">
    <name type="scientific">Halomarina halobia</name>
    <dbReference type="NCBI Taxonomy" id="3033386"/>
    <lineage>
        <taxon>Archaea</taxon>
        <taxon>Methanobacteriati</taxon>
        <taxon>Methanobacteriota</taxon>
        <taxon>Stenosarchaea group</taxon>
        <taxon>Halobacteria</taxon>
        <taxon>Halobacteriales</taxon>
        <taxon>Natronomonadaceae</taxon>
        <taxon>Halomarina</taxon>
    </lineage>
</organism>
<proteinExistence type="predicted"/>
<dbReference type="EMBL" id="JBHTBF010000004">
    <property type="protein sequence ID" value="MFC7319166.1"/>
    <property type="molecule type" value="Genomic_DNA"/>
</dbReference>
<dbReference type="RefSeq" id="WP_276306757.1">
    <property type="nucleotide sequence ID" value="NZ_CP119994.1"/>
</dbReference>
<comment type="caution">
    <text evidence="2">The sequence shown here is derived from an EMBL/GenBank/DDBJ whole genome shotgun (WGS) entry which is preliminary data.</text>
</comment>
<dbReference type="GeneID" id="79317988"/>
<feature type="domain" description="Halobacterial output" evidence="1">
    <location>
        <begin position="10"/>
        <end position="80"/>
    </location>
</feature>
<evidence type="ECO:0000313" key="2">
    <source>
        <dbReference type="EMBL" id="MFC7319166.1"/>
    </source>
</evidence>
<keyword evidence="3" id="KW-1185">Reference proteome</keyword>
<gene>
    <name evidence="2" type="ORF">ACFQPE_20570</name>
</gene>
<name>A0ABD6AG78_9EURY</name>